<comment type="caution">
    <text evidence="1">The sequence shown here is derived from an EMBL/GenBank/DDBJ whole genome shotgun (WGS) entry which is preliminary data.</text>
</comment>
<sequence length="120" mass="14157">MTEIFKYRVESKSKSLARAYWNLRQFFQKFCEFPQKELKEVKKIFSNATAIDCQTGQSLNEHKINGFIELGGVAKLKELLNQYISVEDKECIYDCLQLLSNNYFPFDKKLIVDELKILIF</sequence>
<name>X6LP72_RETFI</name>
<gene>
    <name evidence="1" type="ORF">RFI_34893</name>
</gene>
<proteinExistence type="predicted"/>
<accession>X6LP72</accession>
<organism evidence="1 2">
    <name type="scientific">Reticulomyxa filosa</name>
    <dbReference type="NCBI Taxonomy" id="46433"/>
    <lineage>
        <taxon>Eukaryota</taxon>
        <taxon>Sar</taxon>
        <taxon>Rhizaria</taxon>
        <taxon>Retaria</taxon>
        <taxon>Foraminifera</taxon>
        <taxon>Monothalamids</taxon>
        <taxon>Reticulomyxidae</taxon>
        <taxon>Reticulomyxa</taxon>
    </lineage>
</organism>
<evidence type="ECO:0000313" key="2">
    <source>
        <dbReference type="Proteomes" id="UP000023152"/>
    </source>
</evidence>
<dbReference type="EMBL" id="ASPP01035547">
    <property type="protein sequence ID" value="ETO02535.1"/>
    <property type="molecule type" value="Genomic_DNA"/>
</dbReference>
<keyword evidence="2" id="KW-1185">Reference proteome</keyword>
<protein>
    <submittedName>
        <fullName evidence="1">Uncharacterized protein</fullName>
    </submittedName>
</protein>
<reference evidence="1 2" key="1">
    <citation type="journal article" date="2013" name="Curr. Biol.">
        <title>The Genome of the Foraminiferan Reticulomyxa filosa.</title>
        <authorList>
            <person name="Glockner G."/>
            <person name="Hulsmann N."/>
            <person name="Schleicher M."/>
            <person name="Noegel A.A."/>
            <person name="Eichinger L."/>
            <person name="Gallinger C."/>
            <person name="Pawlowski J."/>
            <person name="Sierra R."/>
            <person name="Euteneuer U."/>
            <person name="Pillet L."/>
            <person name="Moustafa A."/>
            <person name="Platzer M."/>
            <person name="Groth M."/>
            <person name="Szafranski K."/>
            <person name="Schliwa M."/>
        </authorList>
    </citation>
    <scope>NUCLEOTIDE SEQUENCE [LARGE SCALE GENOMIC DNA]</scope>
</reference>
<dbReference type="AlphaFoldDB" id="X6LP72"/>
<dbReference type="Proteomes" id="UP000023152">
    <property type="component" value="Unassembled WGS sequence"/>
</dbReference>
<evidence type="ECO:0000313" key="1">
    <source>
        <dbReference type="EMBL" id="ETO02535.1"/>
    </source>
</evidence>